<dbReference type="InterPro" id="IPR016166">
    <property type="entry name" value="FAD-bd_PCMH"/>
</dbReference>
<proteinExistence type="inferred from homology"/>
<dbReference type="PANTHER" id="PTHR42973:SF39">
    <property type="entry name" value="FAD-BINDING PCMH-TYPE DOMAIN-CONTAINING PROTEIN"/>
    <property type="match status" value="1"/>
</dbReference>
<keyword evidence="8" id="KW-1185">Reference proteome</keyword>
<feature type="non-terminal residue" evidence="7">
    <location>
        <position position="1"/>
    </location>
</feature>
<keyword evidence="3" id="KW-0285">Flavoprotein</keyword>
<evidence type="ECO:0000256" key="1">
    <source>
        <dbReference type="ARBA" id="ARBA00001974"/>
    </source>
</evidence>
<dbReference type="GO" id="GO:0071949">
    <property type="term" value="F:FAD binding"/>
    <property type="evidence" value="ECO:0007669"/>
    <property type="project" value="InterPro"/>
</dbReference>
<dbReference type="OrthoDB" id="9983560at2759"/>
<evidence type="ECO:0000259" key="6">
    <source>
        <dbReference type="PROSITE" id="PS51387"/>
    </source>
</evidence>
<gene>
    <name evidence="7" type="ORF">CPELLU_LOCUS20933</name>
</gene>
<comment type="caution">
    <text evidence="7">The sequence shown here is derived from an EMBL/GenBank/DDBJ whole genome shotgun (WGS) entry which is preliminary data.</text>
</comment>
<evidence type="ECO:0000256" key="3">
    <source>
        <dbReference type="ARBA" id="ARBA00022630"/>
    </source>
</evidence>
<dbReference type="EMBL" id="CAJVQA010070030">
    <property type="protein sequence ID" value="CAG8833104.1"/>
    <property type="molecule type" value="Genomic_DNA"/>
</dbReference>
<accession>A0A9N9KJW7</accession>
<dbReference type="Gene3D" id="3.40.462.20">
    <property type="match status" value="1"/>
</dbReference>
<dbReference type="InterPro" id="IPR050416">
    <property type="entry name" value="FAD-linked_Oxidoreductase"/>
</dbReference>
<dbReference type="Proteomes" id="UP000789759">
    <property type="component" value="Unassembled WGS sequence"/>
</dbReference>
<keyword evidence="5" id="KW-0560">Oxidoreductase</keyword>
<evidence type="ECO:0000256" key="4">
    <source>
        <dbReference type="ARBA" id="ARBA00022827"/>
    </source>
</evidence>
<evidence type="ECO:0000313" key="8">
    <source>
        <dbReference type="Proteomes" id="UP000789759"/>
    </source>
</evidence>
<dbReference type="AlphaFoldDB" id="A0A9N9KJW7"/>
<comment type="similarity">
    <text evidence="2">Belongs to the oxygen-dependent FAD-linked oxidoreductase family.</text>
</comment>
<keyword evidence="4" id="KW-0274">FAD</keyword>
<feature type="domain" description="FAD-binding PCMH-type" evidence="6">
    <location>
        <begin position="1"/>
        <end position="65"/>
    </location>
</feature>
<name>A0A9N9KJW7_9GLOM</name>
<dbReference type="SUPFAM" id="SSF56176">
    <property type="entry name" value="FAD-binding/transporter-associated domain-like"/>
    <property type="match status" value="1"/>
</dbReference>
<dbReference type="InterPro" id="IPR036318">
    <property type="entry name" value="FAD-bd_PCMH-like_sf"/>
</dbReference>
<dbReference type="PANTHER" id="PTHR42973">
    <property type="entry name" value="BINDING OXIDOREDUCTASE, PUTATIVE (AFU_ORTHOLOGUE AFUA_1G17690)-RELATED"/>
    <property type="match status" value="1"/>
</dbReference>
<dbReference type="PROSITE" id="PS51387">
    <property type="entry name" value="FAD_PCMH"/>
    <property type="match status" value="1"/>
</dbReference>
<evidence type="ECO:0000313" key="7">
    <source>
        <dbReference type="EMBL" id="CAG8833104.1"/>
    </source>
</evidence>
<reference evidence="7" key="1">
    <citation type="submission" date="2021-06" db="EMBL/GenBank/DDBJ databases">
        <authorList>
            <person name="Kallberg Y."/>
            <person name="Tangrot J."/>
            <person name="Rosling A."/>
        </authorList>
    </citation>
    <scope>NUCLEOTIDE SEQUENCE</scope>
    <source>
        <strain evidence="7">FL966</strain>
    </source>
</reference>
<dbReference type="GO" id="GO:0016491">
    <property type="term" value="F:oxidoreductase activity"/>
    <property type="evidence" value="ECO:0007669"/>
    <property type="project" value="UniProtKB-KW"/>
</dbReference>
<dbReference type="Gene3D" id="3.30.465.10">
    <property type="match status" value="1"/>
</dbReference>
<dbReference type="InterPro" id="IPR016169">
    <property type="entry name" value="FAD-bd_PCMH_sub2"/>
</dbReference>
<sequence length="244" mass="27035">GFGYAARKYGMSSDSIISADMVTANGTFLSSINSTNNPDLYFALRGAGNAGYGIITSLTFKIYPIPPIITAINISYVSEQVEFVFKSLEKVAKTLNNNISPYIRIVPKNDRLYICLFYGEFLGSVEEAKSAVKELIELSNPVYTRFVEMSWWDMIKGAPTYDRQPSKSSSYVIGSPGLPLEGINFLRNFIDNVECTTKAIFDLYGGAISRFSVNSSAFIHREALYVLQIAMHVKGYSQEVQANA</sequence>
<comment type="cofactor">
    <cofactor evidence="1">
        <name>FAD</name>
        <dbReference type="ChEBI" id="CHEBI:57692"/>
    </cofactor>
</comment>
<evidence type="ECO:0000256" key="2">
    <source>
        <dbReference type="ARBA" id="ARBA00005466"/>
    </source>
</evidence>
<organism evidence="7 8">
    <name type="scientific">Cetraspora pellucida</name>
    <dbReference type="NCBI Taxonomy" id="1433469"/>
    <lineage>
        <taxon>Eukaryota</taxon>
        <taxon>Fungi</taxon>
        <taxon>Fungi incertae sedis</taxon>
        <taxon>Mucoromycota</taxon>
        <taxon>Glomeromycotina</taxon>
        <taxon>Glomeromycetes</taxon>
        <taxon>Diversisporales</taxon>
        <taxon>Gigasporaceae</taxon>
        <taxon>Cetraspora</taxon>
    </lineage>
</organism>
<evidence type="ECO:0000256" key="5">
    <source>
        <dbReference type="ARBA" id="ARBA00023002"/>
    </source>
</evidence>
<protein>
    <submittedName>
        <fullName evidence="7">13195_t:CDS:1</fullName>
    </submittedName>
</protein>